<evidence type="ECO:0008006" key="4">
    <source>
        <dbReference type="Google" id="ProtNLM"/>
    </source>
</evidence>
<dbReference type="PROSITE" id="PS51257">
    <property type="entry name" value="PROKAR_LIPOPROTEIN"/>
    <property type="match status" value="1"/>
</dbReference>
<dbReference type="STRING" id="574376.BAMA_13655"/>
<dbReference type="Pfam" id="PF11308">
    <property type="entry name" value="Glyco_hydro_129"/>
    <property type="match status" value="1"/>
</dbReference>
<comment type="caution">
    <text evidence="2">The sequence shown here is derived from an EMBL/GenBank/DDBJ whole genome shotgun (WGS) entry which is preliminary data.</text>
</comment>
<proteinExistence type="predicted"/>
<dbReference type="RefSeq" id="WP_034636535.1">
    <property type="nucleotide sequence ID" value="NZ_CBCSJC010000004.1"/>
</dbReference>
<dbReference type="eggNOG" id="ENOG502Z8EC">
    <property type="taxonomic scope" value="Bacteria"/>
</dbReference>
<evidence type="ECO:0000313" key="2">
    <source>
        <dbReference type="EMBL" id="KEK20462.1"/>
    </source>
</evidence>
<gene>
    <name evidence="2" type="ORF">BAMA_13655</name>
</gene>
<dbReference type="InterPro" id="IPR021459">
    <property type="entry name" value="GH101-related"/>
</dbReference>
<reference evidence="2 3" key="1">
    <citation type="submission" date="2014-06" db="EMBL/GenBank/DDBJ databases">
        <title>Draft genome sequence of Bacillus manliponensis JCM 15802 (MCCC 1A00708).</title>
        <authorList>
            <person name="Lai Q."/>
            <person name="Liu Y."/>
            <person name="Shao Z."/>
        </authorList>
    </citation>
    <scope>NUCLEOTIDE SEQUENCE [LARGE SCALE GENOMIC DNA]</scope>
    <source>
        <strain evidence="2 3">JCM 15802</strain>
    </source>
</reference>
<name>A0A073K216_9BACI</name>
<dbReference type="EMBL" id="JOTN01000003">
    <property type="protein sequence ID" value="KEK20462.1"/>
    <property type="molecule type" value="Genomic_DNA"/>
</dbReference>
<dbReference type="AlphaFoldDB" id="A0A073K216"/>
<keyword evidence="3" id="KW-1185">Reference proteome</keyword>
<dbReference type="Proteomes" id="UP000027822">
    <property type="component" value="Unassembled WGS sequence"/>
</dbReference>
<feature type="chain" id="PRO_5039473100" description="Lipoprotein" evidence="1">
    <location>
        <begin position="20"/>
        <end position="767"/>
    </location>
</feature>
<organism evidence="2 3">
    <name type="scientific">Bacillus manliponensis</name>
    <dbReference type="NCBI Taxonomy" id="574376"/>
    <lineage>
        <taxon>Bacteria</taxon>
        <taxon>Bacillati</taxon>
        <taxon>Bacillota</taxon>
        <taxon>Bacilli</taxon>
        <taxon>Bacillales</taxon>
        <taxon>Bacillaceae</taxon>
        <taxon>Bacillus</taxon>
        <taxon>Bacillus cereus group</taxon>
    </lineage>
</organism>
<protein>
    <recommendedName>
        <fullName evidence="4">Lipoprotein</fullName>
    </recommendedName>
</protein>
<dbReference type="OrthoDB" id="2496946at2"/>
<accession>A0A073K216</accession>
<evidence type="ECO:0000313" key="3">
    <source>
        <dbReference type="Proteomes" id="UP000027822"/>
    </source>
</evidence>
<evidence type="ECO:0000256" key="1">
    <source>
        <dbReference type="SAM" id="SignalP"/>
    </source>
</evidence>
<sequence length="767" mass="89519">MKKTIKLCLLFTMTTSIFTGCEWNSEQTKRQQTTTKVTYKDFTYEVNPETFELTVIQDGIKEKASNPLPKMNVSNLKENRNQTSWEYPDQKMKVQLEKKKNYLNIELESTGAESFTWPKVQASSYTLPLWEGKHIPSNDPHWKNFLKDETFSFAESFSMRFFALNTKEYSMVYIAENMFNNEVKFQVDPEIGFDFTHEFPSINKDKTYSFRLYVTNNNAVDIAKLYKNYIVEKDEFKTLEEKAKQNKEVEKLYGAPHIYLWNTQFLSTNSVKWDKLRQEMNSPLFTWIKELIQTYSPEPEELVVFDQIANQDFIDNYQKQVVLRYINEVLKMKEFYNPDVFPEVDKEAKDLLEKGIDNLTEIELYKLNKHLLKSVLQDSVDEINKWGNEDGTDILKDMKQSGIDHAWIGLQNWEQGFMHPDAVKEAEKMGYLVGPYDSYHSIQEKEDTSWNTAYFENPTLFEEATIENKNGEKIKGFLGRGRKLNPTLSLPSVEARVAGILRTGVAFNSWFIDCDATGEIYDDYSPSHPTTQKQDLQARLARMDYIAKEKGMVVGSEGGNDFASEVIAFAHGIETPVIKWGDEDMRKNKTSPYYVGAYWSAKQNIPERYAKQVPVKDEYKEIYLNPVYSVPLYKLVYNDSVITTHHWEWGSMKIKDEVGNRMLNELLYNIPPLYHLDSQEWNEHKEAIIHHVQTWEAFHKKAVTEEMSNFTYLSDDRLVQSAQYGEDLKVIVNFSNNEFKSKNETIPAKSAIIYDHGKKNVYRPISN</sequence>
<keyword evidence="1" id="KW-0732">Signal</keyword>
<feature type="signal peptide" evidence="1">
    <location>
        <begin position="1"/>
        <end position="19"/>
    </location>
</feature>